<dbReference type="InterPro" id="IPR005479">
    <property type="entry name" value="CPAse_ATP-bd"/>
</dbReference>
<keyword evidence="3 4" id="KW-0067">ATP-binding</keyword>
<dbReference type="Gene3D" id="3.30.1490.20">
    <property type="entry name" value="ATP-grasp fold, A domain"/>
    <property type="match status" value="1"/>
</dbReference>
<dbReference type="AlphaFoldDB" id="A0A2W5T6L2"/>
<dbReference type="InterPro" id="IPR052032">
    <property type="entry name" value="ATP-dep_AA_Ligase"/>
</dbReference>
<dbReference type="Proteomes" id="UP000249061">
    <property type="component" value="Unassembled WGS sequence"/>
</dbReference>
<reference evidence="7 8" key="1">
    <citation type="submission" date="2017-08" db="EMBL/GenBank/DDBJ databases">
        <title>Infants hospitalized years apart are colonized by the same room-sourced microbial strains.</title>
        <authorList>
            <person name="Brooks B."/>
            <person name="Olm M.R."/>
            <person name="Firek B.A."/>
            <person name="Baker R."/>
            <person name="Thomas B.C."/>
            <person name="Morowitz M.J."/>
            <person name="Banfield J.F."/>
        </authorList>
    </citation>
    <scope>NUCLEOTIDE SEQUENCE [LARGE SCALE GENOMIC DNA]</scope>
    <source>
        <strain evidence="7">S2_003_000_R2_14</strain>
    </source>
</reference>
<evidence type="ECO:0000256" key="5">
    <source>
        <dbReference type="SAM" id="MobiDB-lite"/>
    </source>
</evidence>
<dbReference type="GO" id="GO:0016874">
    <property type="term" value="F:ligase activity"/>
    <property type="evidence" value="ECO:0007669"/>
    <property type="project" value="UniProtKB-KW"/>
</dbReference>
<dbReference type="PANTHER" id="PTHR43585">
    <property type="entry name" value="FUMIPYRROLE BIOSYNTHESIS PROTEIN C"/>
    <property type="match status" value="1"/>
</dbReference>
<dbReference type="InterPro" id="IPR011761">
    <property type="entry name" value="ATP-grasp"/>
</dbReference>
<gene>
    <name evidence="7" type="ORF">DI536_18665</name>
</gene>
<evidence type="ECO:0000256" key="4">
    <source>
        <dbReference type="PROSITE-ProRule" id="PRU00409"/>
    </source>
</evidence>
<evidence type="ECO:0000313" key="8">
    <source>
        <dbReference type="Proteomes" id="UP000249061"/>
    </source>
</evidence>
<sequence>MREPVGHRVFRERRHARSARRHQHHFAAVPRHQRRRARLVQLAPIDAGEQRRHAGHAHPVVRARRPGLGKAPFPFSERAHHEPGGHALEQARSGPQLVLERRAVPRDAVHAGRDGAREVHQHTRTHTESTCVTPQQRHLLRFIDPQHRIHGASLSARELTCASMPHIVLVAPHFLENTNRYISAFAALDGVTLSVVSEDAANRLPDALRKRVAGHYQVRSVSDAAQLAGAIKVISRAVGNVDRLTGALEQLQLPMAEARALANVPGMKPHLARRFRDKDVMKDVLRARGVPVAASALVSSVAELRAFIDKVRLPVIVKPQAGVGSRGTHRIESAAALQAMIDAGMVPTHEHPLQAEQFIRAREFTCETVSIHGKAVWRSGTRYFPSPLEVLETPWVQYCVLLPKEVEAPWTDFAEVNDAALKTLWGPETDVAGTALTHMEWFLRDDGQMFVSEVGARPPGVQIMPLMSLAHEVDFIAKWAELISFDRWTDPGPRKWATGAAFLRGQGTRPHVTSVRGVEAAKARAGAALVELKVPSVGQQRASGYEGEGLALVRAPTTEGAKQALLAVIENLQIRY</sequence>
<dbReference type="InterPro" id="IPR013815">
    <property type="entry name" value="ATP_grasp_subdomain_1"/>
</dbReference>
<dbReference type="Gene3D" id="3.30.470.20">
    <property type="entry name" value="ATP-grasp fold, B domain"/>
    <property type="match status" value="1"/>
</dbReference>
<protein>
    <recommendedName>
        <fullName evidence="6">ATP-grasp domain-containing protein</fullName>
    </recommendedName>
</protein>
<evidence type="ECO:0000259" key="6">
    <source>
        <dbReference type="PROSITE" id="PS50975"/>
    </source>
</evidence>
<accession>A0A2W5T6L2</accession>
<dbReference type="PANTHER" id="PTHR43585:SF2">
    <property type="entry name" value="ATP-GRASP ENZYME FSQD"/>
    <property type="match status" value="1"/>
</dbReference>
<dbReference type="EMBL" id="QFQP01000015">
    <property type="protein sequence ID" value="PZR11159.1"/>
    <property type="molecule type" value="Genomic_DNA"/>
</dbReference>
<dbReference type="GO" id="GO:0005524">
    <property type="term" value="F:ATP binding"/>
    <property type="evidence" value="ECO:0007669"/>
    <property type="project" value="UniProtKB-UniRule"/>
</dbReference>
<name>A0A2W5T6L2_9BACT</name>
<evidence type="ECO:0000256" key="3">
    <source>
        <dbReference type="ARBA" id="ARBA00022840"/>
    </source>
</evidence>
<dbReference type="PROSITE" id="PS50975">
    <property type="entry name" value="ATP_GRASP"/>
    <property type="match status" value="1"/>
</dbReference>
<evidence type="ECO:0000256" key="2">
    <source>
        <dbReference type="ARBA" id="ARBA00022741"/>
    </source>
</evidence>
<proteinExistence type="predicted"/>
<keyword evidence="2 4" id="KW-0547">Nucleotide-binding</keyword>
<comment type="caution">
    <text evidence="7">The sequence shown here is derived from an EMBL/GenBank/DDBJ whole genome shotgun (WGS) entry which is preliminary data.</text>
</comment>
<feature type="region of interest" description="Disordered" evidence="5">
    <location>
        <begin position="14"/>
        <end position="34"/>
    </location>
</feature>
<feature type="domain" description="ATP-grasp" evidence="6">
    <location>
        <begin position="282"/>
        <end position="484"/>
    </location>
</feature>
<dbReference type="Gene3D" id="3.40.50.20">
    <property type="match status" value="1"/>
</dbReference>
<dbReference type="SUPFAM" id="SSF56059">
    <property type="entry name" value="Glutathione synthetase ATP-binding domain-like"/>
    <property type="match status" value="1"/>
</dbReference>
<feature type="region of interest" description="Disordered" evidence="5">
    <location>
        <begin position="65"/>
        <end position="92"/>
    </location>
</feature>
<organism evidence="7 8">
    <name type="scientific">Archangium gephyra</name>
    <dbReference type="NCBI Taxonomy" id="48"/>
    <lineage>
        <taxon>Bacteria</taxon>
        <taxon>Pseudomonadati</taxon>
        <taxon>Myxococcota</taxon>
        <taxon>Myxococcia</taxon>
        <taxon>Myxococcales</taxon>
        <taxon>Cystobacterineae</taxon>
        <taxon>Archangiaceae</taxon>
        <taxon>Archangium</taxon>
    </lineage>
</organism>
<evidence type="ECO:0000256" key="1">
    <source>
        <dbReference type="ARBA" id="ARBA00022598"/>
    </source>
</evidence>
<keyword evidence="1" id="KW-0436">Ligase</keyword>
<dbReference type="GO" id="GO:0046872">
    <property type="term" value="F:metal ion binding"/>
    <property type="evidence" value="ECO:0007669"/>
    <property type="project" value="InterPro"/>
</dbReference>
<dbReference type="Pfam" id="PF02786">
    <property type="entry name" value="CPSase_L_D2"/>
    <property type="match status" value="1"/>
</dbReference>
<evidence type="ECO:0000313" key="7">
    <source>
        <dbReference type="EMBL" id="PZR11159.1"/>
    </source>
</evidence>